<organism evidence="2 3">
    <name type="scientific">Arthrobacter mobilis</name>
    <dbReference type="NCBI Taxonomy" id="2724944"/>
    <lineage>
        <taxon>Bacteria</taxon>
        <taxon>Bacillati</taxon>
        <taxon>Actinomycetota</taxon>
        <taxon>Actinomycetes</taxon>
        <taxon>Micrococcales</taxon>
        <taxon>Micrococcaceae</taxon>
        <taxon>Arthrobacter</taxon>
    </lineage>
</organism>
<evidence type="ECO:0000313" key="3">
    <source>
        <dbReference type="Proteomes" id="UP000544090"/>
    </source>
</evidence>
<proteinExistence type="predicted"/>
<protein>
    <submittedName>
        <fullName evidence="2">Uncharacterized protein</fullName>
    </submittedName>
</protein>
<comment type="caution">
    <text evidence="2">The sequence shown here is derived from an EMBL/GenBank/DDBJ whole genome shotgun (WGS) entry which is preliminary data.</text>
</comment>
<sequence>MGKWARQAVELAEQTQEAPRNTVAGLQAVVGKLNVIVSMIEDLVVNEVENWRDMHQQEVNSVDKQSTTPRELSKSEHKVDSGGPSQWQK</sequence>
<evidence type="ECO:0000256" key="1">
    <source>
        <dbReference type="SAM" id="MobiDB-lite"/>
    </source>
</evidence>
<evidence type="ECO:0000313" key="2">
    <source>
        <dbReference type="EMBL" id="NKX56281.1"/>
    </source>
</evidence>
<gene>
    <name evidence="2" type="ORF">HGG74_17455</name>
</gene>
<accession>A0A7X6HFW0</accession>
<dbReference type="Proteomes" id="UP000544090">
    <property type="component" value="Unassembled WGS sequence"/>
</dbReference>
<dbReference type="AlphaFoldDB" id="A0A7X6HFW0"/>
<reference evidence="2 3" key="1">
    <citation type="submission" date="2020-04" db="EMBL/GenBank/DDBJ databases">
        <title>Arthrobacter sp. nov.</title>
        <authorList>
            <person name="Liu S."/>
        </authorList>
    </citation>
    <scope>NUCLEOTIDE SEQUENCE [LARGE SCALE GENOMIC DNA]</scope>
    <source>
        <strain evidence="2 3">E918</strain>
    </source>
</reference>
<keyword evidence="3" id="KW-1185">Reference proteome</keyword>
<dbReference type="EMBL" id="JAAZSQ010000021">
    <property type="protein sequence ID" value="NKX56281.1"/>
    <property type="molecule type" value="Genomic_DNA"/>
</dbReference>
<feature type="compositionally biased region" description="Basic and acidic residues" evidence="1">
    <location>
        <begin position="71"/>
        <end position="80"/>
    </location>
</feature>
<dbReference type="RefSeq" id="WP_168488430.1">
    <property type="nucleotide sequence ID" value="NZ_JAAZSQ010000021.1"/>
</dbReference>
<feature type="region of interest" description="Disordered" evidence="1">
    <location>
        <begin position="56"/>
        <end position="89"/>
    </location>
</feature>
<name>A0A7X6HFW0_9MICC</name>
<feature type="compositionally biased region" description="Polar residues" evidence="1">
    <location>
        <begin position="57"/>
        <end position="70"/>
    </location>
</feature>